<feature type="transmembrane region" description="Helical" evidence="2">
    <location>
        <begin position="277"/>
        <end position="303"/>
    </location>
</feature>
<dbReference type="Gene3D" id="2.20.28.160">
    <property type="match status" value="1"/>
</dbReference>
<dbReference type="AlphaFoldDB" id="A0A5C6CLK9"/>
<evidence type="ECO:0000256" key="1">
    <source>
        <dbReference type="SAM" id="MobiDB-lite"/>
    </source>
</evidence>
<dbReference type="OrthoDB" id="239030at2"/>
<keyword evidence="2" id="KW-0812">Transmembrane</keyword>
<proteinExistence type="predicted"/>
<feature type="region of interest" description="Disordered" evidence="1">
    <location>
        <begin position="104"/>
        <end position="135"/>
    </location>
</feature>
<feature type="transmembrane region" description="Helical" evidence="2">
    <location>
        <begin position="315"/>
        <end position="339"/>
    </location>
</feature>
<name>A0A5C6CLK9_9BACT</name>
<sequence length="507" mass="53423">MPLSLICPRCSKSVSIPESSAGSRISCPHCDQAFLAPGLSATTADDADDWLTLDSDPLPTLKPATPLAAASNPVPAAISPAEEALLAEFTSELDEFTSAIESVPKPQVTAKSNRVTPGGLPNLSKLPAGTPASAAKASDSLDGVIELGSESIVGDEFDPGAELGPKKTPVEYATEYRVTCMTCGSQRMAHAKQAGKSITCNDCHSPIRVPSPPRVAKKVVIDMDNAPTFAFGASQVGAAGRRDDPYRKSAQQLLEEASRVQQTTYKHDDDIPKISEWLASIFGIFLDVGVLAHWVGLSLFASVPAIVALTSGARVLEIALVPAGIVFGAVVTSCGYAILQSVANGETKVSEWPVVDPFGWLENLVVVFSAAGFAIIPVYGIAQLIFGQSLITVALTMLSLYTLFPFVLLSMLDMNSALSPFSAEVARSVNRAQEAWGGLYFTAAIMFFGLFLMYTIASSLPVAVAAVAGIFLTVAMAFVYFAMIGRLAYAIGQEISEPSKGNTDDNE</sequence>
<keyword evidence="2" id="KW-0472">Membrane</keyword>
<comment type="caution">
    <text evidence="3">The sequence shown here is derived from an EMBL/GenBank/DDBJ whole genome shotgun (WGS) entry which is preliminary data.</text>
</comment>
<evidence type="ECO:0000313" key="4">
    <source>
        <dbReference type="Proteomes" id="UP000316304"/>
    </source>
</evidence>
<feature type="transmembrane region" description="Helical" evidence="2">
    <location>
        <begin position="389"/>
        <end position="412"/>
    </location>
</feature>
<dbReference type="EMBL" id="SJPT01000003">
    <property type="protein sequence ID" value="TWU24447.1"/>
    <property type="molecule type" value="Genomic_DNA"/>
</dbReference>
<organism evidence="3 4">
    <name type="scientific">Novipirellula galeiformis</name>
    <dbReference type="NCBI Taxonomy" id="2528004"/>
    <lineage>
        <taxon>Bacteria</taxon>
        <taxon>Pseudomonadati</taxon>
        <taxon>Planctomycetota</taxon>
        <taxon>Planctomycetia</taxon>
        <taxon>Pirellulales</taxon>
        <taxon>Pirellulaceae</taxon>
        <taxon>Novipirellula</taxon>
    </lineage>
</organism>
<accession>A0A5C6CLK9</accession>
<dbReference type="RefSeq" id="WP_146594611.1">
    <property type="nucleotide sequence ID" value="NZ_SJPT01000003.1"/>
</dbReference>
<feature type="transmembrane region" description="Helical" evidence="2">
    <location>
        <begin position="462"/>
        <end position="483"/>
    </location>
</feature>
<gene>
    <name evidence="3" type="ORF">Pla52o_23740</name>
</gene>
<evidence type="ECO:0000313" key="3">
    <source>
        <dbReference type="EMBL" id="TWU24447.1"/>
    </source>
</evidence>
<protein>
    <submittedName>
        <fullName evidence="3">Uncharacterized protein</fullName>
    </submittedName>
</protein>
<dbReference type="Proteomes" id="UP000316304">
    <property type="component" value="Unassembled WGS sequence"/>
</dbReference>
<feature type="transmembrane region" description="Helical" evidence="2">
    <location>
        <begin position="435"/>
        <end position="455"/>
    </location>
</feature>
<keyword evidence="4" id="KW-1185">Reference proteome</keyword>
<evidence type="ECO:0000256" key="2">
    <source>
        <dbReference type="SAM" id="Phobius"/>
    </source>
</evidence>
<reference evidence="3 4" key="1">
    <citation type="submission" date="2019-02" db="EMBL/GenBank/DDBJ databases">
        <title>Deep-cultivation of Planctomycetes and their phenomic and genomic characterization uncovers novel biology.</title>
        <authorList>
            <person name="Wiegand S."/>
            <person name="Jogler M."/>
            <person name="Boedeker C."/>
            <person name="Pinto D."/>
            <person name="Vollmers J."/>
            <person name="Rivas-Marin E."/>
            <person name="Kohn T."/>
            <person name="Peeters S.H."/>
            <person name="Heuer A."/>
            <person name="Rast P."/>
            <person name="Oberbeckmann S."/>
            <person name="Bunk B."/>
            <person name="Jeske O."/>
            <person name="Meyerdierks A."/>
            <person name="Storesund J.E."/>
            <person name="Kallscheuer N."/>
            <person name="Luecker S."/>
            <person name="Lage O.M."/>
            <person name="Pohl T."/>
            <person name="Merkel B.J."/>
            <person name="Hornburger P."/>
            <person name="Mueller R.-W."/>
            <person name="Bruemmer F."/>
            <person name="Labrenz M."/>
            <person name="Spormann A.M."/>
            <person name="Op Den Camp H."/>
            <person name="Overmann J."/>
            <person name="Amann R."/>
            <person name="Jetten M.S.M."/>
            <person name="Mascher T."/>
            <person name="Medema M.H."/>
            <person name="Devos D.P."/>
            <person name="Kaster A.-K."/>
            <person name="Ovreas L."/>
            <person name="Rohde M."/>
            <person name="Galperin M.Y."/>
            <person name="Jogler C."/>
        </authorList>
    </citation>
    <scope>NUCLEOTIDE SEQUENCE [LARGE SCALE GENOMIC DNA]</scope>
    <source>
        <strain evidence="3 4">Pla52o</strain>
    </source>
</reference>
<feature type="transmembrane region" description="Helical" evidence="2">
    <location>
        <begin position="359"/>
        <end position="382"/>
    </location>
</feature>
<keyword evidence="2" id="KW-1133">Transmembrane helix</keyword>